<evidence type="ECO:0000313" key="2">
    <source>
        <dbReference type="Proteomes" id="UP000712281"/>
    </source>
</evidence>
<dbReference type="Proteomes" id="UP000712281">
    <property type="component" value="Unassembled WGS sequence"/>
</dbReference>
<proteinExistence type="predicted"/>
<protein>
    <submittedName>
        <fullName evidence="1">Uncharacterized protein</fullName>
    </submittedName>
</protein>
<reference evidence="1" key="1">
    <citation type="submission" date="2019-12" db="EMBL/GenBank/DDBJ databases">
        <title>Genome sequencing and annotation of Brassica cretica.</title>
        <authorList>
            <person name="Studholme D.J."/>
            <person name="Sarris P.F."/>
        </authorList>
    </citation>
    <scope>NUCLEOTIDE SEQUENCE</scope>
    <source>
        <strain evidence="1">PFS-001/15</strain>
        <tissue evidence="1">Leaf</tissue>
    </source>
</reference>
<accession>A0A8S9IEJ6</accession>
<sequence length="66" mass="7398">MNSIVSLGFCSEVPGSDPIGRLELLLIEANWFSKALKLEARLRVMKTSEANGLAARHQESNERQRK</sequence>
<evidence type="ECO:0000313" key="1">
    <source>
        <dbReference type="EMBL" id="KAF2568301.1"/>
    </source>
</evidence>
<comment type="caution">
    <text evidence="1">The sequence shown here is derived from an EMBL/GenBank/DDBJ whole genome shotgun (WGS) entry which is preliminary data.</text>
</comment>
<name>A0A8S9IEJ6_BRACR</name>
<gene>
    <name evidence="1" type="ORF">F2Q68_00024545</name>
</gene>
<dbReference type="EMBL" id="QGKW02001911">
    <property type="protein sequence ID" value="KAF2568301.1"/>
    <property type="molecule type" value="Genomic_DNA"/>
</dbReference>
<dbReference type="AlphaFoldDB" id="A0A8S9IEJ6"/>
<organism evidence="1 2">
    <name type="scientific">Brassica cretica</name>
    <name type="common">Mustard</name>
    <dbReference type="NCBI Taxonomy" id="69181"/>
    <lineage>
        <taxon>Eukaryota</taxon>
        <taxon>Viridiplantae</taxon>
        <taxon>Streptophyta</taxon>
        <taxon>Embryophyta</taxon>
        <taxon>Tracheophyta</taxon>
        <taxon>Spermatophyta</taxon>
        <taxon>Magnoliopsida</taxon>
        <taxon>eudicotyledons</taxon>
        <taxon>Gunneridae</taxon>
        <taxon>Pentapetalae</taxon>
        <taxon>rosids</taxon>
        <taxon>malvids</taxon>
        <taxon>Brassicales</taxon>
        <taxon>Brassicaceae</taxon>
        <taxon>Brassiceae</taxon>
        <taxon>Brassica</taxon>
    </lineage>
</organism>